<dbReference type="AlphaFoldDB" id="A0A286E2D0"/>
<gene>
    <name evidence="1" type="ORF">SAMN02746062_00170</name>
</gene>
<evidence type="ECO:0000313" key="2">
    <source>
        <dbReference type="Proteomes" id="UP000219669"/>
    </source>
</evidence>
<proteinExistence type="predicted"/>
<organism evidence="1 2">
    <name type="scientific">Alysiella filiformis DSM 16848</name>
    <dbReference type="NCBI Taxonomy" id="1120981"/>
    <lineage>
        <taxon>Bacteria</taxon>
        <taxon>Pseudomonadati</taxon>
        <taxon>Pseudomonadota</taxon>
        <taxon>Betaproteobacteria</taxon>
        <taxon>Neisseriales</taxon>
        <taxon>Neisseriaceae</taxon>
        <taxon>Alysiella</taxon>
    </lineage>
</organism>
<dbReference type="PROSITE" id="PS51257">
    <property type="entry name" value="PROKAR_LIPOPROTEIN"/>
    <property type="match status" value="1"/>
</dbReference>
<keyword evidence="2" id="KW-1185">Reference proteome</keyword>
<protein>
    <recommendedName>
        <fullName evidence="3">Lipoprotein</fullName>
    </recommendedName>
</protein>
<evidence type="ECO:0008006" key="3">
    <source>
        <dbReference type="Google" id="ProtNLM"/>
    </source>
</evidence>
<dbReference type="EMBL" id="OCNF01000001">
    <property type="protein sequence ID" value="SOD65039.1"/>
    <property type="molecule type" value="Genomic_DNA"/>
</dbReference>
<sequence>MNKIIIVIASCALAACALTPEQQAKQHAAQIAYQQNLQIMLAQQCDKETADLMAQKFRQPEFANEKARQDFNLKYLDKVNDPIFQSCYKMAWQAHVSQQQLRQMRDYYDDWYAWRGFHRPWGWW</sequence>
<dbReference type="OrthoDB" id="8606465at2"/>
<reference evidence="1 2" key="1">
    <citation type="submission" date="2017-09" db="EMBL/GenBank/DDBJ databases">
        <authorList>
            <person name="Ehlers B."/>
            <person name="Leendertz F.H."/>
        </authorList>
    </citation>
    <scope>NUCLEOTIDE SEQUENCE [LARGE SCALE GENOMIC DNA]</scope>
    <source>
        <strain evidence="1 2">DSM 16848</strain>
    </source>
</reference>
<accession>A0A286E2D0</accession>
<name>A0A286E2D0_9NEIS</name>
<dbReference type="RefSeq" id="WP_097113236.1">
    <property type="nucleotide sequence ID" value="NZ_CP083931.1"/>
</dbReference>
<dbReference type="Proteomes" id="UP000219669">
    <property type="component" value="Unassembled WGS sequence"/>
</dbReference>
<evidence type="ECO:0000313" key="1">
    <source>
        <dbReference type="EMBL" id="SOD65039.1"/>
    </source>
</evidence>